<evidence type="ECO:0000313" key="2">
    <source>
        <dbReference type="Proteomes" id="UP001150924"/>
    </source>
</evidence>
<organism evidence="1 2">
    <name type="scientific">Nannocystis pusilla</name>
    <dbReference type="NCBI Taxonomy" id="889268"/>
    <lineage>
        <taxon>Bacteria</taxon>
        <taxon>Pseudomonadati</taxon>
        <taxon>Myxococcota</taxon>
        <taxon>Polyangia</taxon>
        <taxon>Nannocystales</taxon>
        <taxon>Nannocystaceae</taxon>
        <taxon>Nannocystis</taxon>
    </lineage>
</organism>
<accession>A0A9X3EV56</accession>
<keyword evidence="2" id="KW-1185">Reference proteome</keyword>
<comment type="caution">
    <text evidence="1">The sequence shown here is derived from an EMBL/GenBank/DDBJ whole genome shotgun (WGS) entry which is preliminary data.</text>
</comment>
<protein>
    <submittedName>
        <fullName evidence="1">Uncharacterized protein</fullName>
    </submittedName>
</protein>
<dbReference type="EMBL" id="JAPNKE010000002">
    <property type="protein sequence ID" value="MCY1009885.1"/>
    <property type="molecule type" value="Genomic_DNA"/>
</dbReference>
<proteinExistence type="predicted"/>
<sequence>MLLADVAYFDACLAEPDPIARFRCMQEPVKTALSECAPRVVTCE</sequence>
<dbReference type="RefSeq" id="WP_267772617.1">
    <property type="nucleotide sequence ID" value="NZ_JAPNKE010000002.1"/>
</dbReference>
<name>A0A9X3EV56_9BACT</name>
<reference evidence="1" key="1">
    <citation type="submission" date="2022-11" db="EMBL/GenBank/DDBJ databases">
        <title>Minimal conservation of predation-associated metabolite biosynthetic gene clusters underscores biosynthetic potential of Myxococcota including descriptions for ten novel species: Archangium lansinium sp. nov., Myxococcus landrumus sp. nov., Nannocystis bai.</title>
        <authorList>
            <person name="Ahearne A."/>
            <person name="Stevens C."/>
            <person name="Phillips K."/>
        </authorList>
    </citation>
    <scope>NUCLEOTIDE SEQUENCE</scope>
    <source>
        <strain evidence="1">Na p29</strain>
    </source>
</reference>
<dbReference type="AlphaFoldDB" id="A0A9X3EV56"/>
<dbReference type="Proteomes" id="UP001150924">
    <property type="component" value="Unassembled WGS sequence"/>
</dbReference>
<evidence type="ECO:0000313" key="1">
    <source>
        <dbReference type="EMBL" id="MCY1009885.1"/>
    </source>
</evidence>
<gene>
    <name evidence="1" type="ORF">OV079_30855</name>
</gene>